<evidence type="ECO:0000313" key="1">
    <source>
        <dbReference type="EMBL" id="CAD8171721.1"/>
    </source>
</evidence>
<gene>
    <name evidence="1" type="ORF">PPENT_87.1.T0550167</name>
</gene>
<sequence length="33" mass="4119">MEYLQLIVIISYQFREILIFETSVEILNIRFRK</sequence>
<name>A0A8S1V461_9CILI</name>
<accession>A0A8S1V461</accession>
<dbReference type="AlphaFoldDB" id="A0A8S1V461"/>
<evidence type="ECO:0000313" key="2">
    <source>
        <dbReference type="Proteomes" id="UP000689195"/>
    </source>
</evidence>
<dbReference type="EMBL" id="CAJJDO010000055">
    <property type="protein sequence ID" value="CAD8171721.1"/>
    <property type="molecule type" value="Genomic_DNA"/>
</dbReference>
<keyword evidence="2" id="KW-1185">Reference proteome</keyword>
<protein>
    <submittedName>
        <fullName evidence="1">Uncharacterized protein</fullName>
    </submittedName>
</protein>
<dbReference type="Proteomes" id="UP000689195">
    <property type="component" value="Unassembled WGS sequence"/>
</dbReference>
<organism evidence="1 2">
    <name type="scientific">Paramecium pentaurelia</name>
    <dbReference type="NCBI Taxonomy" id="43138"/>
    <lineage>
        <taxon>Eukaryota</taxon>
        <taxon>Sar</taxon>
        <taxon>Alveolata</taxon>
        <taxon>Ciliophora</taxon>
        <taxon>Intramacronucleata</taxon>
        <taxon>Oligohymenophorea</taxon>
        <taxon>Peniculida</taxon>
        <taxon>Parameciidae</taxon>
        <taxon>Paramecium</taxon>
    </lineage>
</organism>
<reference evidence="1" key="1">
    <citation type="submission" date="2021-01" db="EMBL/GenBank/DDBJ databases">
        <authorList>
            <consortium name="Genoscope - CEA"/>
            <person name="William W."/>
        </authorList>
    </citation>
    <scope>NUCLEOTIDE SEQUENCE</scope>
</reference>
<comment type="caution">
    <text evidence="1">The sequence shown here is derived from an EMBL/GenBank/DDBJ whole genome shotgun (WGS) entry which is preliminary data.</text>
</comment>
<proteinExistence type="predicted"/>